<sequence length="299" mass="34963">MTKSSDFQHHNKTICEGSSCYYLYEADSSYLTWDQSLEFCTNNGMAMAKIESNQTQKGIERLVQDIPQDIPRQIWIGGRRSIDDKWRYINGTEFKKQVTIPSQTSSYCLYVKICKDLSPEYHDDNCDEKTGPSRLLCQYDESKTDSCISSHSHFGDKCYRKTKHDGHEPNKIDWYNGETYCSQSDIQGDIAYSYLDDDTLINNIINFVDDSKVCVQLWFGVRKRIWFWMTGSNINGDKQPINYFNWHNNITIDSSDDDCIYIDRDKGNKWFTQRCTGSPLKHFICMNTYDEGYNLLLMK</sequence>
<dbReference type="PANTHER" id="PTHR22802:SF456">
    <property type="entry name" value="FI01427P"/>
    <property type="match status" value="1"/>
</dbReference>
<dbReference type="Proteomes" id="UP001208570">
    <property type="component" value="Unassembled WGS sequence"/>
</dbReference>
<evidence type="ECO:0000313" key="2">
    <source>
        <dbReference type="EMBL" id="KAK2138825.1"/>
    </source>
</evidence>
<dbReference type="InterPro" id="IPR016187">
    <property type="entry name" value="CTDL_fold"/>
</dbReference>
<dbReference type="PANTHER" id="PTHR22802">
    <property type="entry name" value="C-TYPE LECTIN SUPERFAMILY MEMBER"/>
    <property type="match status" value="1"/>
</dbReference>
<protein>
    <recommendedName>
        <fullName evidence="1">C-type lectin domain-containing protein</fullName>
    </recommendedName>
</protein>
<dbReference type="PROSITE" id="PS50041">
    <property type="entry name" value="C_TYPE_LECTIN_2"/>
    <property type="match status" value="2"/>
</dbReference>
<evidence type="ECO:0000313" key="3">
    <source>
        <dbReference type="Proteomes" id="UP001208570"/>
    </source>
</evidence>
<dbReference type="InterPro" id="IPR001304">
    <property type="entry name" value="C-type_lectin-like"/>
</dbReference>
<proteinExistence type="predicted"/>
<dbReference type="CDD" id="cd00037">
    <property type="entry name" value="CLECT"/>
    <property type="match status" value="1"/>
</dbReference>
<dbReference type="Gene3D" id="3.10.100.10">
    <property type="entry name" value="Mannose-Binding Protein A, subunit A"/>
    <property type="match status" value="2"/>
</dbReference>
<keyword evidence="3" id="KW-1185">Reference proteome</keyword>
<reference evidence="2" key="1">
    <citation type="journal article" date="2023" name="Mol. Biol. Evol.">
        <title>Third-Generation Sequencing Reveals the Adaptive Role of the Epigenome in Three Deep-Sea Polychaetes.</title>
        <authorList>
            <person name="Perez M."/>
            <person name="Aroh O."/>
            <person name="Sun Y."/>
            <person name="Lan Y."/>
            <person name="Juniper S.K."/>
            <person name="Young C.R."/>
            <person name="Angers B."/>
            <person name="Qian P.Y."/>
        </authorList>
    </citation>
    <scope>NUCLEOTIDE SEQUENCE</scope>
    <source>
        <strain evidence="2">P08H-3</strain>
    </source>
</reference>
<organism evidence="2 3">
    <name type="scientific">Paralvinella palmiformis</name>
    <dbReference type="NCBI Taxonomy" id="53620"/>
    <lineage>
        <taxon>Eukaryota</taxon>
        <taxon>Metazoa</taxon>
        <taxon>Spiralia</taxon>
        <taxon>Lophotrochozoa</taxon>
        <taxon>Annelida</taxon>
        <taxon>Polychaeta</taxon>
        <taxon>Sedentaria</taxon>
        <taxon>Canalipalpata</taxon>
        <taxon>Terebellida</taxon>
        <taxon>Terebelliformia</taxon>
        <taxon>Alvinellidae</taxon>
        <taxon>Paralvinella</taxon>
    </lineage>
</organism>
<feature type="domain" description="C-type lectin" evidence="1">
    <location>
        <begin position="16"/>
        <end position="129"/>
    </location>
</feature>
<accession>A0AAD9IRC4</accession>
<dbReference type="SUPFAM" id="SSF56436">
    <property type="entry name" value="C-type lectin-like"/>
    <property type="match status" value="2"/>
</dbReference>
<evidence type="ECO:0000259" key="1">
    <source>
        <dbReference type="PROSITE" id="PS50041"/>
    </source>
</evidence>
<name>A0AAD9IRC4_9ANNE</name>
<dbReference type="Pfam" id="PF00059">
    <property type="entry name" value="Lectin_C"/>
    <property type="match status" value="2"/>
</dbReference>
<comment type="caution">
    <text evidence="2">The sequence shown here is derived from an EMBL/GenBank/DDBJ whole genome shotgun (WGS) entry which is preliminary data.</text>
</comment>
<dbReference type="InterPro" id="IPR016186">
    <property type="entry name" value="C-type_lectin-like/link_sf"/>
</dbReference>
<feature type="domain" description="C-type lectin" evidence="1">
    <location>
        <begin position="154"/>
        <end position="275"/>
    </location>
</feature>
<dbReference type="EMBL" id="JAODUP010002350">
    <property type="protein sequence ID" value="KAK2138825.1"/>
    <property type="molecule type" value="Genomic_DNA"/>
</dbReference>
<dbReference type="SMART" id="SM00034">
    <property type="entry name" value="CLECT"/>
    <property type="match status" value="2"/>
</dbReference>
<gene>
    <name evidence="2" type="ORF">LSH36_2361g00033</name>
</gene>
<dbReference type="InterPro" id="IPR051004">
    <property type="entry name" value="DC-SIGN_domain-containing"/>
</dbReference>
<dbReference type="AlphaFoldDB" id="A0AAD9IRC4"/>